<organism evidence="5 6">
    <name type="scientific">Chitinophaga pinensis (strain ATCC 43595 / DSM 2588 / LMG 13176 / NBRC 15968 / NCIMB 11800 / UQM 2034)</name>
    <dbReference type="NCBI Taxonomy" id="485918"/>
    <lineage>
        <taxon>Bacteria</taxon>
        <taxon>Pseudomonadati</taxon>
        <taxon>Bacteroidota</taxon>
        <taxon>Chitinophagia</taxon>
        <taxon>Chitinophagales</taxon>
        <taxon>Chitinophagaceae</taxon>
        <taxon>Chitinophaga</taxon>
    </lineage>
</organism>
<dbReference type="KEGG" id="cpi:Cpin_6572"/>
<dbReference type="PANTHER" id="PTHR43619:SF2">
    <property type="entry name" value="S-ADENOSYL-L-METHIONINE-DEPENDENT METHYLTRANSFERASES SUPERFAMILY PROTEIN"/>
    <property type="match status" value="1"/>
</dbReference>
<sequence>MSLVPASKAATYLALLRAIESNRPASKRLFDDPYARLFLSPAFRLVEILSRISFLNNFISWFIDRNWTGALTCCSARTRLVDVMATNTIQDEGINQVIVFGAGYDCRSLRLRMKKRVQFVEIDHPDLQTQKRDILFETKAGREATVNYISADLHTQDLDQVIPQLFQKGHYKTMFIWEGVTNSLTAPIAPKVFDYFKRFRPGTIIIFTYVDKEVLEHPEKFTGAASVTRLLQRNKEFWNFGIDPASIKTFLASYNMELMYNLDASAYRKMYYGDDAENMKGYEFYRVAMARVTEHSW</sequence>
<dbReference type="RefSeq" id="WP_012794139.1">
    <property type="nucleotide sequence ID" value="NC_013132.1"/>
</dbReference>
<evidence type="ECO:0000313" key="5">
    <source>
        <dbReference type="EMBL" id="ACU63976.1"/>
    </source>
</evidence>
<dbReference type="AlphaFoldDB" id="A0A979GB14"/>
<accession>A0A979GB14</accession>
<dbReference type="EC" id="2.1.1.-" evidence="4"/>
<evidence type="ECO:0000256" key="2">
    <source>
        <dbReference type="ARBA" id="ARBA00022603"/>
    </source>
</evidence>
<evidence type="ECO:0000256" key="1">
    <source>
        <dbReference type="ARBA" id="ARBA00008138"/>
    </source>
</evidence>
<dbReference type="GO" id="GO:0032259">
    <property type="term" value="P:methylation"/>
    <property type="evidence" value="ECO:0007669"/>
    <property type="project" value="UniProtKB-KW"/>
</dbReference>
<evidence type="ECO:0000313" key="6">
    <source>
        <dbReference type="Proteomes" id="UP000002215"/>
    </source>
</evidence>
<dbReference type="InterPro" id="IPR007213">
    <property type="entry name" value="Ppm1/Ppm2/Tcmp"/>
</dbReference>
<keyword evidence="2 4" id="KW-0489">Methyltransferase</keyword>
<reference evidence="5 6" key="2">
    <citation type="journal article" date="2010" name="Stand. Genomic Sci.">
        <title>Complete genome sequence of Chitinophaga pinensis type strain (UQM 2034).</title>
        <authorList>
            <person name="Glavina Del Rio T."/>
            <person name="Abt B."/>
            <person name="Spring S."/>
            <person name="Lapidus A."/>
            <person name="Nolan M."/>
            <person name="Tice H."/>
            <person name="Copeland A."/>
            <person name="Cheng J.F."/>
            <person name="Chen F."/>
            <person name="Bruce D."/>
            <person name="Goodwin L."/>
            <person name="Pitluck S."/>
            <person name="Ivanova N."/>
            <person name="Mavromatis K."/>
            <person name="Mikhailova N."/>
            <person name="Pati A."/>
            <person name="Chen A."/>
            <person name="Palaniappan K."/>
            <person name="Land M."/>
            <person name="Hauser L."/>
            <person name="Chang Y.J."/>
            <person name="Jeffries C.D."/>
            <person name="Chain P."/>
            <person name="Saunders E."/>
            <person name="Detter J.C."/>
            <person name="Brettin T."/>
            <person name="Rohde M."/>
            <person name="Goker M."/>
            <person name="Bristow J."/>
            <person name="Eisen J.A."/>
            <person name="Markowitz V."/>
            <person name="Hugenholtz P."/>
            <person name="Kyrpides N.C."/>
            <person name="Klenk H.P."/>
            <person name="Lucas S."/>
        </authorList>
    </citation>
    <scope>NUCLEOTIDE SEQUENCE [LARGE SCALE GENOMIC DNA]</scope>
    <source>
        <strain evidence="6">ATCC 43595 / DSM 2588 / LMG 13176 / NBRC 15968 / NCIMB 11800 / UQM 2034</strain>
    </source>
</reference>
<dbReference type="GO" id="GO:0008168">
    <property type="term" value="F:methyltransferase activity"/>
    <property type="evidence" value="ECO:0007669"/>
    <property type="project" value="UniProtKB-UniRule"/>
</dbReference>
<dbReference type="PANTHER" id="PTHR43619">
    <property type="entry name" value="S-ADENOSYL-L-METHIONINE-DEPENDENT METHYLTRANSFERASE YKTD-RELATED"/>
    <property type="match status" value="1"/>
</dbReference>
<keyword evidence="3" id="KW-0808">Transferase</keyword>
<dbReference type="Proteomes" id="UP000002215">
    <property type="component" value="Chromosome"/>
</dbReference>
<dbReference type="Pfam" id="PF04072">
    <property type="entry name" value="LCM"/>
    <property type="match status" value="1"/>
</dbReference>
<name>A0A979GB14_CHIPD</name>
<evidence type="ECO:0000256" key="3">
    <source>
        <dbReference type="ARBA" id="ARBA00022679"/>
    </source>
</evidence>
<dbReference type="NCBIfam" id="TIGR00027">
    <property type="entry name" value="mthyl_TIGR00027"/>
    <property type="match status" value="1"/>
</dbReference>
<proteinExistence type="inferred from homology"/>
<dbReference type="InterPro" id="IPR011610">
    <property type="entry name" value="SAM_mthyl_Trfase_ML2640-like"/>
</dbReference>
<dbReference type="Gene3D" id="3.40.50.150">
    <property type="entry name" value="Vaccinia Virus protein VP39"/>
    <property type="match status" value="1"/>
</dbReference>
<gene>
    <name evidence="5" type="ordered locus">Cpin_6572</name>
</gene>
<reference evidence="6" key="1">
    <citation type="submission" date="2009-08" db="EMBL/GenBank/DDBJ databases">
        <title>The complete genome of Chitinophaga pinensis DSM 2588.</title>
        <authorList>
            <consortium name="US DOE Joint Genome Institute (JGI-PGF)"/>
            <person name="Lucas S."/>
            <person name="Copeland A."/>
            <person name="Lapidus A."/>
            <person name="Glavina del Rio T."/>
            <person name="Dalin E."/>
            <person name="Tice H."/>
            <person name="Bruce D."/>
            <person name="Goodwin L."/>
            <person name="Pitluck S."/>
            <person name="Kyrpides N."/>
            <person name="Mavromatis K."/>
            <person name="Ivanova N."/>
            <person name="Mikhailova N."/>
            <person name="Sims D."/>
            <person name="Meinche L."/>
            <person name="Brettin T."/>
            <person name="Detter J.C."/>
            <person name="Han C."/>
            <person name="Larimer F."/>
            <person name="Land M."/>
            <person name="Hauser L."/>
            <person name="Markowitz V."/>
            <person name="Cheng J.-F."/>
            <person name="Hugenholtz P."/>
            <person name="Woyke T."/>
            <person name="Wu D."/>
            <person name="Spring S."/>
            <person name="Klenk H.-P."/>
            <person name="Eisen J.A."/>
        </authorList>
    </citation>
    <scope>NUCLEOTIDE SEQUENCE [LARGE SCALE GENOMIC DNA]</scope>
    <source>
        <strain evidence="6">ATCC 43595 / DSM 2588 / LMG 13176 / NBRC 15968 / NCIMB 11800 / UQM 2034</strain>
    </source>
</reference>
<dbReference type="OrthoDB" id="9806164at2"/>
<keyword evidence="4" id="KW-0949">S-adenosyl-L-methionine</keyword>
<comment type="similarity">
    <text evidence="1 4">Belongs to the UPF0677 family.</text>
</comment>
<dbReference type="EMBL" id="CP001699">
    <property type="protein sequence ID" value="ACU63976.1"/>
    <property type="molecule type" value="Genomic_DNA"/>
</dbReference>
<dbReference type="SUPFAM" id="SSF53335">
    <property type="entry name" value="S-adenosyl-L-methionine-dependent methyltransferases"/>
    <property type="match status" value="1"/>
</dbReference>
<comment type="function">
    <text evidence="4">Exhibits S-adenosyl-L-methionine-dependent methyltransferase activity.</text>
</comment>
<dbReference type="InterPro" id="IPR029063">
    <property type="entry name" value="SAM-dependent_MTases_sf"/>
</dbReference>
<protein>
    <recommendedName>
        <fullName evidence="4">S-adenosyl-L-methionine-dependent methyltransferase</fullName>
        <ecNumber evidence="4">2.1.1.-</ecNumber>
    </recommendedName>
</protein>
<evidence type="ECO:0000256" key="4">
    <source>
        <dbReference type="RuleBase" id="RU362030"/>
    </source>
</evidence>